<keyword evidence="2" id="KW-1185">Reference proteome</keyword>
<accession>A0ABN8SQB8</accession>
<proteinExistence type="predicted"/>
<evidence type="ECO:0000313" key="1">
    <source>
        <dbReference type="EMBL" id="CAH3193658.1"/>
    </source>
</evidence>
<comment type="caution">
    <text evidence="1">The sequence shown here is derived from an EMBL/GenBank/DDBJ whole genome shotgun (WGS) entry which is preliminary data.</text>
</comment>
<dbReference type="EMBL" id="CALNXI010003553">
    <property type="protein sequence ID" value="CAH3193658.1"/>
    <property type="molecule type" value="Genomic_DNA"/>
</dbReference>
<name>A0ABN8SQB8_9CNID</name>
<dbReference type="Proteomes" id="UP001159427">
    <property type="component" value="Unassembled WGS sequence"/>
</dbReference>
<organism evidence="1 2">
    <name type="scientific">Porites evermanni</name>
    <dbReference type="NCBI Taxonomy" id="104178"/>
    <lineage>
        <taxon>Eukaryota</taxon>
        <taxon>Metazoa</taxon>
        <taxon>Cnidaria</taxon>
        <taxon>Anthozoa</taxon>
        <taxon>Hexacorallia</taxon>
        <taxon>Scleractinia</taxon>
        <taxon>Fungiina</taxon>
        <taxon>Poritidae</taxon>
        <taxon>Porites</taxon>
    </lineage>
</organism>
<protein>
    <submittedName>
        <fullName evidence="1">Uncharacterized protein</fullName>
    </submittedName>
</protein>
<evidence type="ECO:0000313" key="2">
    <source>
        <dbReference type="Proteomes" id="UP001159427"/>
    </source>
</evidence>
<reference evidence="1 2" key="1">
    <citation type="submission" date="2022-05" db="EMBL/GenBank/DDBJ databases">
        <authorList>
            <consortium name="Genoscope - CEA"/>
            <person name="William W."/>
        </authorList>
    </citation>
    <scope>NUCLEOTIDE SEQUENCE [LARGE SCALE GENOMIC DNA]</scope>
</reference>
<gene>
    <name evidence="1" type="ORF">PEVE_00026261</name>
</gene>
<sequence>MASRPFAKVPFLLSHSHQKSSAGNIAVETLENGKASVLTVLMQLPADDDGFTPVGQSGICFASVLGTHGDAPGTTPAGRATRIRTRKRCNGTCV</sequence>